<evidence type="ECO:0000313" key="4">
    <source>
        <dbReference type="Proteomes" id="UP001172684"/>
    </source>
</evidence>
<sequence>MPVQHTIFGRPVSLRMPPRRIQAVLLLIFLCTVGILLFGAPTSVDVPSVEQISNAVKNPKLPSVPKLSSPFGPSAHEPPPVQANSTDGKAKWFSDWTWRNPFSSSITLDENRAVLPPLMKRTPVYTFYELDTKKDKAVLKAENQLLLTWRRAWWAKGFKPVVLGRPEAEHNPLYRLLQTKKLKPALERDVTRWLAWGNMGTGILSNYLALPMAAYEDLLLSYLRRGDFPRLTRFEGLNSGLFYGPQNAINDAIKVALDNPDLEKELSLTSAVPADALAVDNQGASIAYYEPAVINTKYKAVAEALGSPPSAAGLKALQQLINAHLQTTWQNTFSAGISIVKPGKHMSALVAPAIDIARNLTACAASPIPFSCPPNLPKCHPCNPSHHLLISTLPVFRNSTKELFSIGTVPHPYTFASLQHQKDVLDPRYIRRDLKDRDPWLALTTKELLGTAVSAAARVVRFKDAVATEHGQAHSLWLTAERESHEDLDWIFGFEIPRDHVRDGKSETPVPGPERRPKVKEENGDLAKPTEAELEVERRLLQKARSAINSKVKQQIVVKEAIEAWNLADTEAWRFARAWSARRRVERRKWEEEEKEFAGAEGGRRGGRWGRWFERVR</sequence>
<dbReference type="Proteomes" id="UP001172684">
    <property type="component" value="Unassembled WGS sequence"/>
</dbReference>
<feature type="region of interest" description="Disordered" evidence="1">
    <location>
        <begin position="502"/>
        <end position="531"/>
    </location>
</feature>
<keyword evidence="2" id="KW-1133">Transmembrane helix</keyword>
<evidence type="ECO:0000256" key="1">
    <source>
        <dbReference type="SAM" id="MobiDB-lite"/>
    </source>
</evidence>
<feature type="region of interest" description="Disordered" evidence="1">
    <location>
        <begin position="63"/>
        <end position="88"/>
    </location>
</feature>
<feature type="transmembrane region" description="Helical" evidence="2">
    <location>
        <begin position="21"/>
        <end position="40"/>
    </location>
</feature>
<keyword evidence="2" id="KW-0472">Membrane</keyword>
<dbReference type="PANTHER" id="PTHR42055:SF1">
    <property type="entry name" value="YALI0E03476P"/>
    <property type="match status" value="1"/>
</dbReference>
<dbReference type="EMBL" id="JAPDRL010000059">
    <property type="protein sequence ID" value="KAJ9661226.1"/>
    <property type="molecule type" value="Genomic_DNA"/>
</dbReference>
<dbReference type="PANTHER" id="PTHR42055">
    <property type="entry name" value="YALI0E03476P"/>
    <property type="match status" value="1"/>
</dbReference>
<protein>
    <submittedName>
        <fullName evidence="3">Uncharacterized protein</fullName>
    </submittedName>
</protein>
<accession>A0ABQ9NRN6</accession>
<reference evidence="3" key="1">
    <citation type="submission" date="2022-10" db="EMBL/GenBank/DDBJ databases">
        <title>Culturing micro-colonial fungi from biological soil crusts in the Mojave desert and describing Neophaeococcomyces mojavensis, and introducing the new genera and species Taxawa tesnikishii.</title>
        <authorList>
            <person name="Kurbessoian T."/>
            <person name="Stajich J.E."/>
        </authorList>
    </citation>
    <scope>NUCLEOTIDE SEQUENCE</scope>
    <source>
        <strain evidence="3">TK_1</strain>
    </source>
</reference>
<name>A0ABQ9NRN6_9PEZI</name>
<keyword evidence="4" id="KW-1185">Reference proteome</keyword>
<evidence type="ECO:0000313" key="3">
    <source>
        <dbReference type="EMBL" id="KAJ9661226.1"/>
    </source>
</evidence>
<gene>
    <name evidence="3" type="ORF">H2201_006585</name>
</gene>
<evidence type="ECO:0000256" key="2">
    <source>
        <dbReference type="SAM" id="Phobius"/>
    </source>
</evidence>
<organism evidence="3 4">
    <name type="scientific">Coniosporium apollinis</name>
    <dbReference type="NCBI Taxonomy" id="61459"/>
    <lineage>
        <taxon>Eukaryota</taxon>
        <taxon>Fungi</taxon>
        <taxon>Dikarya</taxon>
        <taxon>Ascomycota</taxon>
        <taxon>Pezizomycotina</taxon>
        <taxon>Dothideomycetes</taxon>
        <taxon>Dothideomycetes incertae sedis</taxon>
        <taxon>Coniosporium</taxon>
    </lineage>
</organism>
<comment type="caution">
    <text evidence="3">The sequence shown here is derived from an EMBL/GenBank/DDBJ whole genome shotgun (WGS) entry which is preliminary data.</text>
</comment>
<feature type="compositionally biased region" description="Basic and acidic residues" evidence="1">
    <location>
        <begin position="513"/>
        <end position="531"/>
    </location>
</feature>
<keyword evidence="2" id="KW-0812">Transmembrane</keyword>
<proteinExistence type="predicted"/>